<dbReference type="InterPro" id="IPR019799">
    <property type="entry name" value="Glyco_hydro_22_CS"/>
</dbReference>
<name>A0AAW1L1M0_POPJA</name>
<feature type="domain" description="Glycosyl hydrolases family 22 (GH22)" evidence="7">
    <location>
        <begin position="88"/>
        <end position="106"/>
    </location>
</feature>
<keyword evidence="3" id="KW-0929">Antimicrobial</keyword>
<evidence type="ECO:0000313" key="8">
    <source>
        <dbReference type="EMBL" id="KAK9728527.1"/>
    </source>
</evidence>
<dbReference type="GO" id="GO:0031640">
    <property type="term" value="P:killing of cells of another organism"/>
    <property type="evidence" value="ECO:0007669"/>
    <property type="project" value="UniProtKB-KW"/>
</dbReference>
<accession>A0AAW1L1M0</accession>
<evidence type="ECO:0000256" key="2">
    <source>
        <dbReference type="ARBA" id="ARBA00012732"/>
    </source>
</evidence>
<reference evidence="8 9" key="1">
    <citation type="journal article" date="2024" name="BMC Genomics">
        <title>De novo assembly and annotation of Popillia japonica's genome with initial clues to its potential as an invasive pest.</title>
        <authorList>
            <person name="Cucini C."/>
            <person name="Boschi S."/>
            <person name="Funari R."/>
            <person name="Cardaioli E."/>
            <person name="Iannotti N."/>
            <person name="Marturano G."/>
            <person name="Paoli F."/>
            <person name="Bruttini M."/>
            <person name="Carapelli A."/>
            <person name="Frati F."/>
            <person name="Nardi F."/>
        </authorList>
    </citation>
    <scope>NUCLEOTIDE SEQUENCE [LARGE SCALE GENOMIC DNA]</scope>
    <source>
        <strain evidence="8">DMR45628</strain>
    </source>
</reference>
<dbReference type="SMART" id="SM00263">
    <property type="entry name" value="LYZ1"/>
    <property type="match status" value="1"/>
</dbReference>
<comment type="catalytic activity">
    <reaction evidence="1">
        <text>Hydrolysis of (1-&gt;4)-beta-linkages between N-acetylmuramic acid and N-acetyl-D-glucosamine residues in a peptidoglycan and between N-acetyl-D-glucosamine residues in chitodextrins.</text>
        <dbReference type="EC" id="3.2.1.17"/>
    </reaction>
</comment>
<evidence type="ECO:0000256" key="6">
    <source>
        <dbReference type="RuleBase" id="RU004440"/>
    </source>
</evidence>
<dbReference type="PRINTS" id="PR00135">
    <property type="entry name" value="LYZLACT"/>
</dbReference>
<keyword evidence="4" id="KW-1015">Disulfide bond</keyword>
<sequence>MRSVEVSCGVWRTYKALKYEVRCEIYCGFSGFVRAPWDLEQGHWVCLIESESAKDTSKVTNRAKGKYLGLFQIRSKEWCTYEKPGGKCNMKCEKLVDDDITDDAVCAKKVYNEEGFKGWSGWQRNCYGKQIPIPQC</sequence>
<dbReference type="Proteomes" id="UP001458880">
    <property type="component" value="Unassembled WGS sequence"/>
</dbReference>
<gene>
    <name evidence="8" type="ORF">QE152_g17929</name>
</gene>
<evidence type="ECO:0000256" key="3">
    <source>
        <dbReference type="ARBA" id="ARBA00022638"/>
    </source>
</evidence>
<evidence type="ECO:0000256" key="4">
    <source>
        <dbReference type="ARBA" id="ARBA00023157"/>
    </source>
</evidence>
<dbReference type="PROSITE" id="PS51348">
    <property type="entry name" value="GLYCOSYL_HYDROL_F22_2"/>
    <property type="match status" value="1"/>
</dbReference>
<comment type="caution">
    <text evidence="8">The sequence shown here is derived from an EMBL/GenBank/DDBJ whole genome shotgun (WGS) entry which is preliminary data.</text>
</comment>
<organism evidence="8 9">
    <name type="scientific">Popillia japonica</name>
    <name type="common">Japanese beetle</name>
    <dbReference type="NCBI Taxonomy" id="7064"/>
    <lineage>
        <taxon>Eukaryota</taxon>
        <taxon>Metazoa</taxon>
        <taxon>Ecdysozoa</taxon>
        <taxon>Arthropoda</taxon>
        <taxon>Hexapoda</taxon>
        <taxon>Insecta</taxon>
        <taxon>Pterygota</taxon>
        <taxon>Neoptera</taxon>
        <taxon>Endopterygota</taxon>
        <taxon>Coleoptera</taxon>
        <taxon>Polyphaga</taxon>
        <taxon>Scarabaeiformia</taxon>
        <taxon>Scarabaeidae</taxon>
        <taxon>Rutelinae</taxon>
        <taxon>Popillia</taxon>
    </lineage>
</organism>
<evidence type="ECO:0000259" key="7">
    <source>
        <dbReference type="PROSITE" id="PS00128"/>
    </source>
</evidence>
<keyword evidence="3" id="KW-0081">Bacteriolytic enzyme</keyword>
<evidence type="ECO:0000256" key="1">
    <source>
        <dbReference type="ARBA" id="ARBA00000632"/>
    </source>
</evidence>
<dbReference type="InterPro" id="IPR001916">
    <property type="entry name" value="Glyco_hydro_22"/>
</dbReference>
<keyword evidence="5" id="KW-0378">Hydrolase</keyword>
<dbReference type="PANTHER" id="PTHR11407:SF63">
    <property type="entry name" value="LYSOZYME C"/>
    <property type="match status" value="1"/>
</dbReference>
<evidence type="ECO:0000256" key="5">
    <source>
        <dbReference type="ARBA" id="ARBA00023295"/>
    </source>
</evidence>
<protein>
    <recommendedName>
        <fullName evidence="2">lysozyme</fullName>
        <ecNumber evidence="2">3.2.1.17</ecNumber>
    </recommendedName>
</protein>
<dbReference type="GO" id="GO:0003796">
    <property type="term" value="F:lysozyme activity"/>
    <property type="evidence" value="ECO:0007669"/>
    <property type="project" value="UniProtKB-EC"/>
</dbReference>
<dbReference type="PANTHER" id="PTHR11407">
    <property type="entry name" value="LYSOZYME C"/>
    <property type="match status" value="1"/>
</dbReference>
<comment type="similarity">
    <text evidence="6">Belongs to the glycosyl hydrolase 22 family.</text>
</comment>
<proteinExistence type="inferred from homology"/>
<dbReference type="AlphaFoldDB" id="A0AAW1L1M0"/>
<keyword evidence="5" id="KW-0326">Glycosidase</keyword>
<dbReference type="EC" id="3.2.1.17" evidence="2"/>
<keyword evidence="9" id="KW-1185">Reference proteome</keyword>
<dbReference type="SUPFAM" id="SSF53955">
    <property type="entry name" value="Lysozyme-like"/>
    <property type="match status" value="1"/>
</dbReference>
<dbReference type="Gene3D" id="1.10.530.10">
    <property type="match status" value="1"/>
</dbReference>
<dbReference type="Pfam" id="PF00062">
    <property type="entry name" value="Lys"/>
    <property type="match status" value="1"/>
</dbReference>
<evidence type="ECO:0000313" key="9">
    <source>
        <dbReference type="Proteomes" id="UP001458880"/>
    </source>
</evidence>
<dbReference type="InterPro" id="IPR023346">
    <property type="entry name" value="Lysozyme-like_dom_sf"/>
</dbReference>
<dbReference type="GO" id="GO:0042742">
    <property type="term" value="P:defense response to bacterium"/>
    <property type="evidence" value="ECO:0007669"/>
    <property type="project" value="UniProtKB-KW"/>
</dbReference>
<dbReference type="EMBL" id="JASPKY010000169">
    <property type="protein sequence ID" value="KAK9728527.1"/>
    <property type="molecule type" value="Genomic_DNA"/>
</dbReference>
<dbReference type="PROSITE" id="PS00128">
    <property type="entry name" value="GLYCOSYL_HYDROL_F22_1"/>
    <property type="match status" value="1"/>
</dbReference>